<accession>A0A0G0NFJ0</accession>
<evidence type="ECO:0000256" key="1">
    <source>
        <dbReference type="SAM" id="Phobius"/>
    </source>
</evidence>
<feature type="transmembrane region" description="Helical" evidence="1">
    <location>
        <begin position="40"/>
        <end position="62"/>
    </location>
</feature>
<organism evidence="2 3">
    <name type="scientific">Candidatus Falkowbacteria bacterium GW2011_GWA2_39_24</name>
    <dbReference type="NCBI Taxonomy" id="1618634"/>
    <lineage>
        <taxon>Bacteria</taxon>
        <taxon>Candidatus Falkowiibacteriota</taxon>
    </lineage>
</organism>
<keyword evidence="1" id="KW-0812">Transmembrane</keyword>
<proteinExistence type="predicted"/>
<evidence type="ECO:0000313" key="3">
    <source>
        <dbReference type="Proteomes" id="UP000034048"/>
    </source>
</evidence>
<protein>
    <submittedName>
        <fullName evidence="2">Uncharacterized protein</fullName>
    </submittedName>
</protein>
<comment type="caution">
    <text evidence="2">The sequence shown here is derived from an EMBL/GenBank/DDBJ whole genome shotgun (WGS) entry which is preliminary data.</text>
</comment>
<keyword evidence="1" id="KW-0472">Membrane</keyword>
<feature type="transmembrane region" description="Helical" evidence="1">
    <location>
        <begin position="17"/>
        <end position="34"/>
    </location>
</feature>
<evidence type="ECO:0000313" key="2">
    <source>
        <dbReference type="EMBL" id="KKR14919.1"/>
    </source>
</evidence>
<reference evidence="2 3" key="1">
    <citation type="journal article" date="2015" name="Nature">
        <title>rRNA introns, odd ribosomes, and small enigmatic genomes across a large radiation of phyla.</title>
        <authorList>
            <person name="Brown C.T."/>
            <person name="Hug L.A."/>
            <person name="Thomas B.C."/>
            <person name="Sharon I."/>
            <person name="Castelle C.J."/>
            <person name="Singh A."/>
            <person name="Wilkins M.J."/>
            <person name="Williams K.H."/>
            <person name="Banfield J.F."/>
        </authorList>
    </citation>
    <scope>NUCLEOTIDE SEQUENCE [LARGE SCALE GENOMIC DNA]</scope>
</reference>
<name>A0A0G0NFJ0_9BACT</name>
<dbReference type="EMBL" id="LBWS01000014">
    <property type="protein sequence ID" value="KKR14919.1"/>
    <property type="molecule type" value="Genomic_DNA"/>
</dbReference>
<gene>
    <name evidence="2" type="ORF">UT42_C0014G0004</name>
</gene>
<keyword evidence="1" id="KW-1133">Transmembrane helix</keyword>
<sequence>MAKIAGKIIVRDIIKEVYYVLGGAMVLFGLMELIKPQIVIAYLNLNLIFVVWLLSGIILLILNKQHD</sequence>
<dbReference type="AlphaFoldDB" id="A0A0G0NFJ0"/>
<dbReference type="Proteomes" id="UP000034048">
    <property type="component" value="Unassembled WGS sequence"/>
</dbReference>